<sequence>MTKGNEKGKFTKKKEDIDLQSHQCFVSLKETLIEYDYYKTSDETVNKILKKKTRQNK</sequence>
<dbReference type="Proteomes" id="UP000198636">
    <property type="component" value="Unassembled WGS sequence"/>
</dbReference>
<name>A0A1G5JIG2_9FIRM</name>
<proteinExistence type="predicted"/>
<organism evidence="1 2">
    <name type="scientific">Alkaliphilus peptidifermentans DSM 18978</name>
    <dbReference type="NCBI Taxonomy" id="1120976"/>
    <lineage>
        <taxon>Bacteria</taxon>
        <taxon>Bacillati</taxon>
        <taxon>Bacillota</taxon>
        <taxon>Clostridia</taxon>
        <taxon>Peptostreptococcales</taxon>
        <taxon>Natronincolaceae</taxon>
        <taxon>Alkaliphilus</taxon>
    </lineage>
</organism>
<dbReference type="RefSeq" id="WP_176759036.1">
    <property type="nucleotide sequence ID" value="NZ_FMUS01000019.1"/>
</dbReference>
<keyword evidence="2" id="KW-1185">Reference proteome</keyword>
<gene>
    <name evidence="1" type="ORF">SAMN03080606_02861</name>
</gene>
<evidence type="ECO:0000313" key="1">
    <source>
        <dbReference type="EMBL" id="SCY87660.1"/>
    </source>
</evidence>
<protein>
    <submittedName>
        <fullName evidence="1">Uncharacterized protein</fullName>
    </submittedName>
</protein>
<dbReference type="EMBL" id="FMUS01000019">
    <property type="protein sequence ID" value="SCY87660.1"/>
    <property type="molecule type" value="Genomic_DNA"/>
</dbReference>
<evidence type="ECO:0000313" key="2">
    <source>
        <dbReference type="Proteomes" id="UP000198636"/>
    </source>
</evidence>
<dbReference type="AlphaFoldDB" id="A0A1G5JIG2"/>
<accession>A0A1G5JIG2</accession>
<reference evidence="1 2" key="1">
    <citation type="submission" date="2016-10" db="EMBL/GenBank/DDBJ databases">
        <authorList>
            <person name="de Groot N.N."/>
        </authorList>
    </citation>
    <scope>NUCLEOTIDE SEQUENCE [LARGE SCALE GENOMIC DNA]</scope>
    <source>
        <strain evidence="1 2">DSM 18978</strain>
    </source>
</reference>